<comment type="caution">
    <text evidence="1">The sequence shown here is derived from an EMBL/GenBank/DDBJ whole genome shotgun (WGS) entry which is preliminary data.</text>
</comment>
<gene>
    <name evidence="1" type="ORF">DW192_10390</name>
</gene>
<dbReference type="AlphaFoldDB" id="A0A414Y589"/>
<reference evidence="1 2" key="1">
    <citation type="submission" date="2018-08" db="EMBL/GenBank/DDBJ databases">
        <title>A genome reference for cultivated species of the human gut microbiota.</title>
        <authorList>
            <person name="Zou Y."/>
            <person name="Xue W."/>
            <person name="Luo G."/>
        </authorList>
    </citation>
    <scope>NUCLEOTIDE SEQUENCE [LARGE SCALE GENOMIC DNA]</scope>
    <source>
        <strain evidence="1 2">AM16-54</strain>
    </source>
</reference>
<sequence>MITSNIGKIFLNAYNEKYGTSYDARTFFLEQFYPLFFDQNKYMMTAGNSPLENPKLSWDDMIKGKKPFETPEQRKNRFEKLIKKIEESEADASIARGYASLDVTATTSGQVTDLKLPNSQEEIYTSWIGDALGIGVQGGFSILFSNKEILLDIFEGWKLYRTSLNETTMLKGNQINTWNGQWLSHYYDTREYDADMPLAGYNPFNVNKDGIISIDTQTWTKILIGISKKYRNAQILGYIYSIGQTNTTIGFIPFNLNKIRRPIHLYEKIFGMSNGRNAESLWGTAIGFKTACTYGAIGIKAMEPKGLRDYVCSKGDKVPKQPKTPKNEDEQINFNVYKIWILAMLNNDELWEKSQELAELLNEASSDKDKSISTKRKNLVETMLNATNKKQFIAAAAEVVSFIGKIDEFKGIVKEIHGMPTDNVPYFLTLLRFQYKTL</sequence>
<dbReference type="EMBL" id="QRKB01000026">
    <property type="protein sequence ID" value="RHH81214.1"/>
    <property type="molecule type" value="Genomic_DNA"/>
</dbReference>
<name>A0A414Y589_9BACT</name>
<evidence type="ECO:0000313" key="2">
    <source>
        <dbReference type="Proteomes" id="UP000284548"/>
    </source>
</evidence>
<organism evidence="1 2">
    <name type="scientific">Segatella copri</name>
    <dbReference type="NCBI Taxonomy" id="165179"/>
    <lineage>
        <taxon>Bacteria</taxon>
        <taxon>Pseudomonadati</taxon>
        <taxon>Bacteroidota</taxon>
        <taxon>Bacteroidia</taxon>
        <taxon>Bacteroidales</taxon>
        <taxon>Prevotellaceae</taxon>
        <taxon>Segatella</taxon>
    </lineage>
</organism>
<protein>
    <submittedName>
        <fullName evidence="1">Uncharacterized protein</fullName>
    </submittedName>
</protein>
<proteinExistence type="predicted"/>
<accession>A0A414Y589</accession>
<evidence type="ECO:0000313" key="1">
    <source>
        <dbReference type="EMBL" id="RHH81214.1"/>
    </source>
</evidence>
<dbReference type="Proteomes" id="UP000284548">
    <property type="component" value="Unassembled WGS sequence"/>
</dbReference>
<dbReference type="RefSeq" id="WP_118255153.1">
    <property type="nucleotide sequence ID" value="NZ_QRKB01000026.1"/>
</dbReference>